<feature type="repeat" description="WD" evidence="3">
    <location>
        <begin position="59"/>
        <end position="92"/>
    </location>
</feature>
<dbReference type="InterPro" id="IPR036322">
    <property type="entry name" value="WD40_repeat_dom_sf"/>
</dbReference>
<feature type="compositionally biased region" description="Low complexity" evidence="4">
    <location>
        <begin position="429"/>
        <end position="439"/>
    </location>
</feature>
<dbReference type="STRING" id="764103.G7E286"/>
<keyword evidence="1 3" id="KW-0853">WD repeat</keyword>
<dbReference type="SMART" id="SM00320">
    <property type="entry name" value="WD40"/>
    <property type="match status" value="6"/>
</dbReference>
<comment type="caution">
    <text evidence="5">The sequence shown here is derived from an EMBL/GenBank/DDBJ whole genome shotgun (WGS) entry which is preliminary data.</text>
</comment>
<dbReference type="Proteomes" id="UP000009131">
    <property type="component" value="Unassembled WGS sequence"/>
</dbReference>
<dbReference type="OMA" id="YKQRYVG"/>
<protein>
    <recommendedName>
        <fullName evidence="7">Anaphase-promoting complex subunit 4 WD40 domain-containing protein</fullName>
    </recommendedName>
</protein>
<dbReference type="AlphaFoldDB" id="G7E286"/>
<keyword evidence="2" id="KW-0677">Repeat</keyword>
<dbReference type="Gene3D" id="2.130.10.10">
    <property type="entry name" value="YVTN repeat-like/Quinoprotein amine dehydrogenase"/>
    <property type="match status" value="3"/>
</dbReference>
<sequence>MDELATISCSRPGRLLARRHSLRARDDLIERFDRLQVLGLQRDGPNALHAHGRFSRLDQPGHGGCVNTLSWSQDGQRLLSGSDDTRLCLWKLGRRPDLPYSLGLERVIETGHSANIFSAKFLPHSANAGLVSAAGDGEIRCFDLNKGSGSVRHMNNSGNTWDIYSAPTPACTRILRCHRDRVKRVALEDSAHLFLTCSEDGTVRQHDLRIPHLCLPRDQYQCPDPLVDYSSHYMSLYTLTTSPLRPELMVVGGSSPFVYLHDRRMLRNANNHWGLASKPGRITQCVRRFGLPATLASPAELERSEVYTAEGDNHVTAAKLSEYNARDLLVSYSNAKADGVYLFDVFGETHEESQALRSHRRSSAKPKVPAKRKRPPQVNLPSETDSHNSEIVTLADDEPSFDIHDDGGLYEDAGSEDIEPDSSSDMELSSGQSEQSSNSDTGTARARQHQAMLNRQKRERSLEGDVPIVLPVRQYKGARNQETVKDVNFDSTGSHVVSGSDDSHVFIWNLQTARIETILKGDSEITNVIQFNRIYPLMAASGLDNTIKIFGPVDEPASEHVRTAQAAEILQRNARQGGRERGMRAFSAADMVAFLSGMQGDAEGSDAEEGDGARRQVTIPLAALRERFQEEGNTECVIV</sequence>
<feature type="compositionally biased region" description="Acidic residues" evidence="4">
    <location>
        <begin position="413"/>
        <end position="424"/>
    </location>
</feature>
<dbReference type="SUPFAM" id="SSF50978">
    <property type="entry name" value="WD40 repeat-like"/>
    <property type="match status" value="1"/>
</dbReference>
<organism evidence="5 6">
    <name type="scientific">Mixia osmundae (strain CBS 9802 / IAM 14324 / JCM 22182 / KY 12970)</name>
    <dbReference type="NCBI Taxonomy" id="764103"/>
    <lineage>
        <taxon>Eukaryota</taxon>
        <taxon>Fungi</taxon>
        <taxon>Dikarya</taxon>
        <taxon>Basidiomycota</taxon>
        <taxon>Pucciniomycotina</taxon>
        <taxon>Mixiomycetes</taxon>
        <taxon>Mixiales</taxon>
        <taxon>Mixiaceae</taxon>
        <taxon>Mixia</taxon>
    </lineage>
</organism>
<feature type="compositionally biased region" description="Basic residues" evidence="4">
    <location>
        <begin position="357"/>
        <end position="375"/>
    </location>
</feature>
<gene>
    <name evidence="5" type="primary">Mo03620</name>
    <name evidence="5" type="ORF">E5Q_03620</name>
</gene>
<reference evidence="5 6" key="1">
    <citation type="journal article" date="2011" name="J. Gen. Appl. Microbiol.">
        <title>Draft genome sequencing of the enigmatic basidiomycete Mixia osmundae.</title>
        <authorList>
            <person name="Nishida H."/>
            <person name="Nagatsuka Y."/>
            <person name="Sugiyama J."/>
        </authorList>
    </citation>
    <scope>NUCLEOTIDE SEQUENCE [LARGE SCALE GENOMIC DNA]</scope>
    <source>
        <strain evidence="6">CBS 9802 / IAM 14324 / JCM 22182 / KY 12970</strain>
    </source>
</reference>
<keyword evidence="6" id="KW-1185">Reference proteome</keyword>
<dbReference type="PANTHER" id="PTHR15574">
    <property type="entry name" value="WD REPEAT DOMAIN-CONTAINING FAMILY"/>
    <property type="match status" value="1"/>
</dbReference>
<proteinExistence type="predicted"/>
<dbReference type="HOGENOM" id="CLU_012381_2_0_1"/>
<evidence type="ECO:0000256" key="4">
    <source>
        <dbReference type="SAM" id="MobiDB-lite"/>
    </source>
</evidence>
<dbReference type="Pfam" id="PF00400">
    <property type="entry name" value="WD40"/>
    <property type="match status" value="4"/>
</dbReference>
<dbReference type="PROSITE" id="PS50294">
    <property type="entry name" value="WD_REPEATS_REGION"/>
    <property type="match status" value="2"/>
</dbReference>
<evidence type="ECO:0000313" key="6">
    <source>
        <dbReference type="Proteomes" id="UP000009131"/>
    </source>
</evidence>
<evidence type="ECO:0008006" key="7">
    <source>
        <dbReference type="Google" id="ProtNLM"/>
    </source>
</evidence>
<evidence type="ECO:0000256" key="1">
    <source>
        <dbReference type="ARBA" id="ARBA00022574"/>
    </source>
</evidence>
<dbReference type="GO" id="GO:0045717">
    <property type="term" value="P:negative regulation of fatty acid biosynthetic process"/>
    <property type="evidence" value="ECO:0007669"/>
    <property type="project" value="TreeGrafter"/>
</dbReference>
<evidence type="ECO:0000313" key="5">
    <source>
        <dbReference type="EMBL" id="GAA96946.1"/>
    </source>
</evidence>
<accession>G7E286</accession>
<dbReference type="PROSITE" id="PS00678">
    <property type="entry name" value="WD_REPEATS_1"/>
    <property type="match status" value="1"/>
</dbReference>
<dbReference type="eggNOG" id="KOG1310">
    <property type="taxonomic scope" value="Eukaryota"/>
</dbReference>
<dbReference type="InterPro" id="IPR015943">
    <property type="entry name" value="WD40/YVTN_repeat-like_dom_sf"/>
</dbReference>
<dbReference type="FunCoup" id="G7E286">
    <property type="interactions" value="56"/>
</dbReference>
<dbReference type="InterPro" id="IPR045151">
    <property type="entry name" value="DCAF8"/>
</dbReference>
<dbReference type="InParanoid" id="G7E286"/>
<dbReference type="OrthoDB" id="2414538at2759"/>
<dbReference type="InterPro" id="IPR019775">
    <property type="entry name" value="WD40_repeat_CS"/>
</dbReference>
<evidence type="ECO:0000256" key="3">
    <source>
        <dbReference type="PROSITE-ProRule" id="PRU00221"/>
    </source>
</evidence>
<feature type="repeat" description="WD" evidence="3">
    <location>
        <begin position="477"/>
        <end position="518"/>
    </location>
</feature>
<dbReference type="GO" id="GO:0080008">
    <property type="term" value="C:Cul4-RING E3 ubiquitin ligase complex"/>
    <property type="evidence" value="ECO:0007669"/>
    <property type="project" value="TreeGrafter"/>
</dbReference>
<reference evidence="5 6" key="2">
    <citation type="journal article" date="2012" name="Open Biol.">
        <title>Characteristics of nucleosomes and linker DNA regions on the genome of the basidiomycete Mixia osmundae revealed by mono- and dinucleosome mapping.</title>
        <authorList>
            <person name="Nishida H."/>
            <person name="Kondo S."/>
            <person name="Matsumoto T."/>
            <person name="Suzuki Y."/>
            <person name="Yoshikawa H."/>
            <person name="Taylor T.D."/>
            <person name="Sugiyama J."/>
        </authorList>
    </citation>
    <scope>NUCLEOTIDE SEQUENCE [LARGE SCALE GENOMIC DNA]</scope>
    <source>
        <strain evidence="6">CBS 9802 / IAM 14324 / JCM 22182 / KY 12970</strain>
    </source>
</reference>
<evidence type="ECO:0000256" key="2">
    <source>
        <dbReference type="ARBA" id="ARBA00022737"/>
    </source>
</evidence>
<dbReference type="RefSeq" id="XP_014565389.1">
    <property type="nucleotide sequence ID" value="XM_014709903.1"/>
</dbReference>
<dbReference type="PROSITE" id="PS50082">
    <property type="entry name" value="WD_REPEATS_2"/>
    <property type="match status" value="2"/>
</dbReference>
<dbReference type="EMBL" id="BABT02000110">
    <property type="protein sequence ID" value="GAA96946.1"/>
    <property type="molecule type" value="Genomic_DNA"/>
</dbReference>
<dbReference type="InterPro" id="IPR001680">
    <property type="entry name" value="WD40_rpt"/>
</dbReference>
<dbReference type="PANTHER" id="PTHR15574:SF40">
    <property type="entry name" value="WD AND TETRATRICOPEPTIDE REPEATS PROTEIN 1"/>
    <property type="match status" value="1"/>
</dbReference>
<feature type="region of interest" description="Disordered" evidence="4">
    <location>
        <begin position="353"/>
        <end position="462"/>
    </location>
</feature>
<name>G7E286_MIXOS</name>
<dbReference type="GO" id="GO:0005737">
    <property type="term" value="C:cytoplasm"/>
    <property type="evidence" value="ECO:0007669"/>
    <property type="project" value="TreeGrafter"/>
</dbReference>